<reference evidence="1 2" key="1">
    <citation type="journal article" date="2024" name="G3 (Bethesda)">
        <title>Genome assembly of Hibiscus sabdariffa L. provides insights into metabolisms of medicinal natural products.</title>
        <authorList>
            <person name="Kim T."/>
        </authorList>
    </citation>
    <scope>NUCLEOTIDE SEQUENCE [LARGE SCALE GENOMIC DNA]</scope>
    <source>
        <strain evidence="1">TK-2024</strain>
        <tissue evidence="1">Old leaves</tissue>
    </source>
</reference>
<evidence type="ECO:0008006" key="3">
    <source>
        <dbReference type="Google" id="ProtNLM"/>
    </source>
</evidence>
<gene>
    <name evidence="1" type="ORF">V6N12_076184</name>
</gene>
<sequence length="69" mass="7779">MSSNSRKVGSSILSSIFELLSRPWEVHVAFVRREGNVVADAISRLVLPDSLEYRRWLEVPLAVQDLVLA</sequence>
<comment type="caution">
    <text evidence="1">The sequence shown here is derived from an EMBL/GenBank/DDBJ whole genome shotgun (WGS) entry which is preliminary data.</text>
</comment>
<organism evidence="1 2">
    <name type="scientific">Hibiscus sabdariffa</name>
    <name type="common">roselle</name>
    <dbReference type="NCBI Taxonomy" id="183260"/>
    <lineage>
        <taxon>Eukaryota</taxon>
        <taxon>Viridiplantae</taxon>
        <taxon>Streptophyta</taxon>
        <taxon>Embryophyta</taxon>
        <taxon>Tracheophyta</taxon>
        <taxon>Spermatophyta</taxon>
        <taxon>Magnoliopsida</taxon>
        <taxon>eudicotyledons</taxon>
        <taxon>Gunneridae</taxon>
        <taxon>Pentapetalae</taxon>
        <taxon>rosids</taxon>
        <taxon>malvids</taxon>
        <taxon>Malvales</taxon>
        <taxon>Malvaceae</taxon>
        <taxon>Malvoideae</taxon>
        <taxon>Hibiscus</taxon>
    </lineage>
</organism>
<proteinExistence type="predicted"/>
<protein>
    <recommendedName>
        <fullName evidence="3">RNase H type-1 domain-containing protein</fullName>
    </recommendedName>
</protein>
<keyword evidence="2" id="KW-1185">Reference proteome</keyword>
<accession>A0ABR2AMK4</accession>
<dbReference type="EMBL" id="JBBPBM010000500">
    <property type="protein sequence ID" value="KAK8494732.1"/>
    <property type="molecule type" value="Genomic_DNA"/>
</dbReference>
<dbReference type="Proteomes" id="UP001472677">
    <property type="component" value="Unassembled WGS sequence"/>
</dbReference>
<evidence type="ECO:0000313" key="1">
    <source>
        <dbReference type="EMBL" id="KAK8494732.1"/>
    </source>
</evidence>
<name>A0ABR2AMK4_9ROSI</name>
<evidence type="ECO:0000313" key="2">
    <source>
        <dbReference type="Proteomes" id="UP001472677"/>
    </source>
</evidence>